<dbReference type="Gene3D" id="3.40.50.1820">
    <property type="entry name" value="alpha/beta hydrolase"/>
    <property type="match status" value="1"/>
</dbReference>
<evidence type="ECO:0000313" key="4">
    <source>
        <dbReference type="Proteomes" id="UP000763557"/>
    </source>
</evidence>
<dbReference type="PANTHER" id="PTHR11487">
    <property type="entry name" value="THIOESTERASE"/>
    <property type="match status" value="1"/>
</dbReference>
<dbReference type="RefSeq" id="WP_173141805.1">
    <property type="nucleotide sequence ID" value="NZ_CBCSGW010000032.1"/>
</dbReference>
<dbReference type="InterPro" id="IPR012223">
    <property type="entry name" value="TEII"/>
</dbReference>
<organism evidence="3 4">
    <name type="scientific">Kibdelosporangium persicum</name>
    <dbReference type="NCBI Taxonomy" id="2698649"/>
    <lineage>
        <taxon>Bacteria</taxon>
        <taxon>Bacillati</taxon>
        <taxon>Actinomycetota</taxon>
        <taxon>Actinomycetes</taxon>
        <taxon>Pseudonocardiales</taxon>
        <taxon>Pseudonocardiaceae</taxon>
        <taxon>Kibdelosporangium</taxon>
    </lineage>
</organism>
<dbReference type="SUPFAM" id="SSF53474">
    <property type="entry name" value="alpha/beta-Hydrolases"/>
    <property type="match status" value="1"/>
</dbReference>
<keyword evidence="4" id="KW-1185">Reference proteome</keyword>
<feature type="domain" description="Thioesterase" evidence="2">
    <location>
        <begin position="19"/>
        <end position="237"/>
    </location>
</feature>
<dbReference type="Pfam" id="PF00975">
    <property type="entry name" value="Thioesterase"/>
    <property type="match status" value="1"/>
</dbReference>
<dbReference type="InterPro" id="IPR029058">
    <property type="entry name" value="AB_hydrolase_fold"/>
</dbReference>
<name>A0ABX2FH09_9PSEU</name>
<sequence length="256" mass="27604">MTGSYLVSWQPDDPGRPLLLCLPPAGAGAGQFRVWQQRFGPVVQVVGVQLPGRESRWPEPHPSSVDAMVGDVLTELLPRLPAGRGLTVYGHSFGGLLGYEIVRALGDRHGLRPTALVVAACRPPHMWVDAGHTLLDDVQEVSRLLEARPGMADIEEEDRELWLDLLRKDAVLSLSFTGPGDVPLSCPILAWAGDEDSIADAGQLDGWGGYTASTFHRTTFAGNHYFPDTQLDLILDRLGELAGGPALTEGARDRSG</sequence>
<dbReference type="Proteomes" id="UP000763557">
    <property type="component" value="Unassembled WGS sequence"/>
</dbReference>
<evidence type="ECO:0000313" key="3">
    <source>
        <dbReference type="EMBL" id="NRN70676.1"/>
    </source>
</evidence>
<dbReference type="InterPro" id="IPR001031">
    <property type="entry name" value="Thioesterase"/>
</dbReference>
<protein>
    <submittedName>
        <fullName evidence="3">Surfactin synthase thioesterase subunit</fullName>
    </submittedName>
</protein>
<proteinExistence type="inferred from homology"/>
<reference evidence="3 4" key="1">
    <citation type="submission" date="2020-01" db="EMBL/GenBank/DDBJ databases">
        <title>Kibdelosporangium persica a novel Actinomycetes from a hot desert in Iran.</title>
        <authorList>
            <person name="Safaei N."/>
            <person name="Zaburannyi N."/>
            <person name="Mueller R."/>
            <person name="Wink J."/>
        </authorList>
    </citation>
    <scope>NUCLEOTIDE SEQUENCE [LARGE SCALE GENOMIC DNA]</scope>
    <source>
        <strain evidence="3 4">4NS15</strain>
    </source>
</reference>
<dbReference type="EMBL" id="JAAATY010000042">
    <property type="protein sequence ID" value="NRN70676.1"/>
    <property type="molecule type" value="Genomic_DNA"/>
</dbReference>
<dbReference type="PANTHER" id="PTHR11487:SF0">
    <property type="entry name" value="S-ACYL FATTY ACID SYNTHASE THIOESTERASE, MEDIUM CHAIN"/>
    <property type="match status" value="1"/>
</dbReference>
<evidence type="ECO:0000256" key="1">
    <source>
        <dbReference type="ARBA" id="ARBA00007169"/>
    </source>
</evidence>
<evidence type="ECO:0000259" key="2">
    <source>
        <dbReference type="Pfam" id="PF00975"/>
    </source>
</evidence>
<comment type="similarity">
    <text evidence="1">Belongs to the thioesterase family.</text>
</comment>
<accession>A0ABX2FH09</accession>
<comment type="caution">
    <text evidence="3">The sequence shown here is derived from an EMBL/GenBank/DDBJ whole genome shotgun (WGS) entry which is preliminary data.</text>
</comment>
<gene>
    <name evidence="3" type="ORF">GC106_79470</name>
</gene>